<organism evidence="3 4">
    <name type="scientific">Urochloa decumbens</name>
    <dbReference type="NCBI Taxonomy" id="240449"/>
    <lineage>
        <taxon>Eukaryota</taxon>
        <taxon>Viridiplantae</taxon>
        <taxon>Streptophyta</taxon>
        <taxon>Embryophyta</taxon>
        <taxon>Tracheophyta</taxon>
        <taxon>Spermatophyta</taxon>
        <taxon>Magnoliopsida</taxon>
        <taxon>Liliopsida</taxon>
        <taxon>Poales</taxon>
        <taxon>Poaceae</taxon>
        <taxon>PACMAD clade</taxon>
        <taxon>Panicoideae</taxon>
        <taxon>Panicodae</taxon>
        <taxon>Paniceae</taxon>
        <taxon>Melinidinae</taxon>
        <taxon>Urochloa</taxon>
    </lineage>
</organism>
<proteinExistence type="predicted"/>
<gene>
    <name evidence="3" type="ORF">URODEC1_LOCUS106482</name>
</gene>
<feature type="domain" description="F-box" evidence="1">
    <location>
        <begin position="15"/>
        <end position="54"/>
    </location>
</feature>
<dbReference type="Proteomes" id="UP001497457">
    <property type="component" value="Chromosome 6rd"/>
</dbReference>
<dbReference type="SUPFAM" id="SSF81383">
    <property type="entry name" value="F-box domain"/>
    <property type="match status" value="1"/>
</dbReference>
<accession>A0ABC9FLR7</accession>
<dbReference type="PANTHER" id="PTHR32133:SF372">
    <property type="entry name" value="F-BOX DOMAIN-CONTAINING PROTEIN"/>
    <property type="match status" value="1"/>
</dbReference>
<evidence type="ECO:0000313" key="4">
    <source>
        <dbReference type="Proteomes" id="UP001497457"/>
    </source>
</evidence>
<feature type="domain" description="F-box protein AT5G49610-like beta-propeller" evidence="2">
    <location>
        <begin position="105"/>
        <end position="364"/>
    </location>
</feature>
<name>A0ABC9FLR7_9POAL</name>
<dbReference type="PANTHER" id="PTHR32133">
    <property type="entry name" value="OS07G0120400 PROTEIN"/>
    <property type="match status" value="1"/>
</dbReference>
<dbReference type="Gene3D" id="1.20.1280.50">
    <property type="match status" value="1"/>
</dbReference>
<dbReference type="InterPro" id="IPR056594">
    <property type="entry name" value="AT5G49610-like_b-prop"/>
</dbReference>
<reference evidence="3" key="1">
    <citation type="submission" date="2024-10" db="EMBL/GenBank/DDBJ databases">
        <authorList>
            <person name="Ryan C."/>
        </authorList>
    </citation>
    <scope>NUCLEOTIDE SEQUENCE [LARGE SCALE GENOMIC DNA]</scope>
</reference>
<keyword evidence="4" id="KW-1185">Reference proteome</keyword>
<dbReference type="EMBL" id="OZ075116">
    <property type="protein sequence ID" value="CAL5077048.1"/>
    <property type="molecule type" value="Genomic_DNA"/>
</dbReference>
<evidence type="ECO:0000313" key="3">
    <source>
        <dbReference type="EMBL" id="CAL5077048.1"/>
    </source>
</evidence>
<evidence type="ECO:0008006" key="5">
    <source>
        <dbReference type="Google" id="ProtNLM"/>
    </source>
</evidence>
<dbReference type="InterPro" id="IPR036047">
    <property type="entry name" value="F-box-like_dom_sf"/>
</dbReference>
<dbReference type="AlphaFoldDB" id="A0ABC9FLR7"/>
<dbReference type="Pfam" id="PF00646">
    <property type="entry name" value="F-box"/>
    <property type="match status" value="1"/>
</dbReference>
<protein>
    <recommendedName>
        <fullName evidence="5">F-box domain-containing protein</fullName>
    </recommendedName>
</protein>
<sequence>MAAAAAARSPPELIEDALAEILLRIPPYEPAHLVRASFVCKIWRRILSDPAFLHRYRRFHRTPPPLLGFFKDVHCPDPIPRFVPTTAPSPFSGAALFHPNPWLPIDCRHGRVLLQHARNRSNLLVWDPVTGDRLELPGLSNISRLSAVVLCAAAGCDHCHCHGGPFLVLCVDHDSTTGFAHVDLYSSQVGAWGGMVSFGMDDMESSFCQSSAVLIGDEIYFTLTLGVDGDDTTIVNCDLASHNFSTISLPQLDNMSFVLMPTEEGLLGLAGTRGSSLFLCSWMVNAEVVTGWVQCRVIDLQTTLSVDSPINQVNIIGFAEGVNVIFVATNYGTFIIDLKSGQPRKVSDSMICYPVVPFMSFYTPDCACSKLPLPAETN</sequence>
<evidence type="ECO:0000259" key="1">
    <source>
        <dbReference type="Pfam" id="PF00646"/>
    </source>
</evidence>
<evidence type="ECO:0000259" key="2">
    <source>
        <dbReference type="Pfam" id="PF23635"/>
    </source>
</evidence>
<dbReference type="InterPro" id="IPR001810">
    <property type="entry name" value="F-box_dom"/>
</dbReference>
<dbReference type="Pfam" id="PF23635">
    <property type="entry name" value="Beta-prop_AT5G49610-like"/>
    <property type="match status" value="1"/>
</dbReference>